<keyword evidence="2" id="KW-0732">Signal</keyword>
<protein>
    <submittedName>
        <fullName evidence="3">Putative secreted protein</fullName>
    </submittedName>
</protein>
<evidence type="ECO:0000313" key="3">
    <source>
        <dbReference type="EMBL" id="MXU92586.1"/>
    </source>
</evidence>
<sequence length="135" mass="14540">MTLPSCLFLFSFIIVGSTVLPPSSPDVSVSVSSASAHQRGHASSRLRRFTSRRVPVYIIACDSGTHRSSVGHACEGDERERRLSGQSLLPVKRTGVRGGGAHTSERKPINPPEASVCVGSTFRSQKTKTDETKMD</sequence>
<accession>A0A6B0USA9</accession>
<feature type="signal peptide" evidence="2">
    <location>
        <begin position="1"/>
        <end position="18"/>
    </location>
</feature>
<feature type="region of interest" description="Disordered" evidence="1">
    <location>
        <begin position="66"/>
        <end position="135"/>
    </location>
</feature>
<evidence type="ECO:0000256" key="2">
    <source>
        <dbReference type="SAM" id="SignalP"/>
    </source>
</evidence>
<proteinExistence type="predicted"/>
<feature type="compositionally biased region" description="Basic and acidic residues" evidence="1">
    <location>
        <begin position="74"/>
        <end position="83"/>
    </location>
</feature>
<organism evidence="3">
    <name type="scientific">Ixodes ricinus</name>
    <name type="common">Common tick</name>
    <name type="synonym">Acarus ricinus</name>
    <dbReference type="NCBI Taxonomy" id="34613"/>
    <lineage>
        <taxon>Eukaryota</taxon>
        <taxon>Metazoa</taxon>
        <taxon>Ecdysozoa</taxon>
        <taxon>Arthropoda</taxon>
        <taxon>Chelicerata</taxon>
        <taxon>Arachnida</taxon>
        <taxon>Acari</taxon>
        <taxon>Parasitiformes</taxon>
        <taxon>Ixodida</taxon>
        <taxon>Ixodoidea</taxon>
        <taxon>Ixodidae</taxon>
        <taxon>Ixodinae</taxon>
        <taxon>Ixodes</taxon>
    </lineage>
</organism>
<dbReference type="EMBL" id="GIFC01010503">
    <property type="protein sequence ID" value="MXU92586.1"/>
    <property type="molecule type" value="Transcribed_RNA"/>
</dbReference>
<feature type="chain" id="PRO_5025568016" evidence="2">
    <location>
        <begin position="19"/>
        <end position="135"/>
    </location>
</feature>
<reference evidence="3" key="1">
    <citation type="submission" date="2019-12" db="EMBL/GenBank/DDBJ databases">
        <title>An insight into the sialome of adult female Ixodes ricinus ticks feeding for 6 days.</title>
        <authorList>
            <person name="Perner J."/>
            <person name="Ribeiro J.M.C."/>
        </authorList>
    </citation>
    <scope>NUCLEOTIDE SEQUENCE</scope>
    <source>
        <strain evidence="3">Semi-engorged</strain>
        <tissue evidence="3">Salivary glands</tissue>
    </source>
</reference>
<evidence type="ECO:0000256" key="1">
    <source>
        <dbReference type="SAM" id="MobiDB-lite"/>
    </source>
</evidence>
<name>A0A6B0USA9_IXORI</name>
<dbReference type="AlphaFoldDB" id="A0A6B0USA9"/>